<dbReference type="GO" id="GO:0015833">
    <property type="term" value="P:peptide transport"/>
    <property type="evidence" value="ECO:0007669"/>
    <property type="project" value="UniProtKB-KW"/>
</dbReference>
<evidence type="ECO:0000256" key="6">
    <source>
        <dbReference type="ARBA" id="ARBA00022927"/>
    </source>
</evidence>
<dbReference type="RefSeq" id="WP_073372228.1">
    <property type="nucleotide sequence ID" value="NZ_CP017813.1"/>
</dbReference>
<dbReference type="STRING" id="48003.BLA55_00795"/>
<dbReference type="CDD" id="cd06261">
    <property type="entry name" value="TM_PBP2"/>
    <property type="match status" value="1"/>
</dbReference>
<dbReference type="AlphaFoldDB" id="A0A1L4FRK0"/>
<dbReference type="Proteomes" id="UP000184322">
    <property type="component" value="Chromosome"/>
</dbReference>
<reference evidence="13" key="1">
    <citation type="submission" date="2016-10" db="EMBL/GenBank/DDBJ databases">
        <authorList>
            <person name="Beylefeld A."/>
            <person name="Abolnik C."/>
        </authorList>
    </citation>
    <scope>NUCLEOTIDE SEQUENCE [LARGE SCALE GENOMIC DNA]</scope>
    <source>
        <strain evidence="13">B359_6</strain>
    </source>
</reference>
<feature type="transmembrane region" description="Helical" evidence="10">
    <location>
        <begin position="412"/>
        <end position="436"/>
    </location>
</feature>
<dbReference type="InterPro" id="IPR050366">
    <property type="entry name" value="BP-dependent_transpt_permease"/>
</dbReference>
<evidence type="ECO:0000256" key="1">
    <source>
        <dbReference type="ARBA" id="ARBA00004651"/>
    </source>
</evidence>
<evidence type="ECO:0000313" key="12">
    <source>
        <dbReference type="EMBL" id="APJ38224.1"/>
    </source>
</evidence>
<dbReference type="PROSITE" id="PS50928">
    <property type="entry name" value="ABC_TM1"/>
    <property type="match status" value="1"/>
</dbReference>
<evidence type="ECO:0000256" key="8">
    <source>
        <dbReference type="ARBA" id="ARBA00023136"/>
    </source>
</evidence>
<feature type="transmembrane region" description="Helical" evidence="10">
    <location>
        <begin position="249"/>
        <end position="273"/>
    </location>
</feature>
<dbReference type="Pfam" id="PF00528">
    <property type="entry name" value="BPD_transp_1"/>
    <property type="match status" value="1"/>
</dbReference>
<evidence type="ECO:0000256" key="7">
    <source>
        <dbReference type="ARBA" id="ARBA00022989"/>
    </source>
</evidence>
<dbReference type="KEGG" id="mpul:BLA55_00795"/>
<protein>
    <submittedName>
        <fullName evidence="12">Peptide ABC transporter permease</fullName>
    </submittedName>
</protein>
<gene>
    <name evidence="12" type="ORF">BLA55_00795</name>
</gene>
<accession>A0A1L4FRK0</accession>
<evidence type="ECO:0000256" key="3">
    <source>
        <dbReference type="ARBA" id="ARBA00022475"/>
    </source>
</evidence>
<organism evidence="12 13">
    <name type="scientific">Mycoplasmopsis pullorum</name>
    <dbReference type="NCBI Taxonomy" id="48003"/>
    <lineage>
        <taxon>Bacteria</taxon>
        <taxon>Bacillati</taxon>
        <taxon>Mycoplasmatota</taxon>
        <taxon>Mycoplasmoidales</taxon>
        <taxon>Metamycoplasmataceae</taxon>
        <taxon>Mycoplasmopsis</taxon>
    </lineage>
</organism>
<keyword evidence="8 10" id="KW-0472">Membrane</keyword>
<sequence length="448" mass="48823">MSSNDFNSKYGLSSVLIEESLVFQDASKQKNFNNIAGQPKKIGIEILKRFFSNWVYITSAIVFLLVLIISIVVKSTAVFSPTKAVYNDVFFKGVSITFDANNKVLEVVENPELGLIQGPNAVSGLPSVFHSWSTEQYTPTEFNSLKQTWMNNWGGYLFKEFVEGNYKINPKSGTVSYNTYALYKAHALAVILTKSGVDTNISASEMPKIVDKIIQLNSNLDLKTYFGTTRAGVDIWTSSWIGTWNAIRLALIVATLQTIIGVAIGSYLGFHVGTLIDTIIMRLIDIFVSPPSLIWLLIFASLFGTSDLALGISLVFIGWTGSVGGARMFIITVKDEEYITASRSLGSSKLRLIYSHALPAIAGKIATGYVSRIPSIILSVSSLAFLGFFKSNSANLGAILNDAAGEDLSNNLWAVMLPALILLSISISLHFVALGVHDALDPKVMKAK</sequence>
<dbReference type="OrthoDB" id="9788103at2"/>
<keyword evidence="7 10" id="KW-1133">Transmembrane helix</keyword>
<dbReference type="PANTHER" id="PTHR43386">
    <property type="entry name" value="OLIGOPEPTIDE TRANSPORT SYSTEM PERMEASE PROTEIN APPC"/>
    <property type="match status" value="1"/>
</dbReference>
<dbReference type="GO" id="GO:0005886">
    <property type="term" value="C:plasma membrane"/>
    <property type="evidence" value="ECO:0007669"/>
    <property type="project" value="UniProtKB-SubCell"/>
</dbReference>
<keyword evidence="6" id="KW-0653">Protein transport</keyword>
<keyword evidence="13" id="KW-1185">Reference proteome</keyword>
<dbReference type="Gene3D" id="1.10.3720.10">
    <property type="entry name" value="MetI-like"/>
    <property type="match status" value="1"/>
</dbReference>
<evidence type="ECO:0000256" key="2">
    <source>
        <dbReference type="ARBA" id="ARBA00022448"/>
    </source>
</evidence>
<dbReference type="InterPro" id="IPR035906">
    <property type="entry name" value="MetI-like_sf"/>
</dbReference>
<feature type="domain" description="ABC transmembrane type-1" evidence="11">
    <location>
        <begin position="243"/>
        <end position="433"/>
    </location>
</feature>
<keyword evidence="3" id="KW-1003">Cell membrane</keyword>
<comment type="similarity">
    <text evidence="9">Belongs to the binding-protein-dependent transport system permease family. OppBC subfamily.</text>
</comment>
<evidence type="ECO:0000256" key="10">
    <source>
        <dbReference type="RuleBase" id="RU363032"/>
    </source>
</evidence>
<dbReference type="PANTHER" id="PTHR43386:SF24">
    <property type="entry name" value="OLIGOPEPTIDE TRANSPORT SYSTEM PERMEASE PROTEIN AMID"/>
    <property type="match status" value="1"/>
</dbReference>
<comment type="subcellular location">
    <subcellularLocation>
        <location evidence="1 10">Cell membrane</location>
        <topology evidence="1 10">Multi-pass membrane protein</topology>
    </subcellularLocation>
</comment>
<evidence type="ECO:0000313" key="13">
    <source>
        <dbReference type="Proteomes" id="UP000184322"/>
    </source>
</evidence>
<keyword evidence="5" id="KW-0571">Peptide transport</keyword>
<feature type="transmembrane region" description="Helical" evidence="10">
    <location>
        <begin position="293"/>
        <end position="319"/>
    </location>
</feature>
<name>A0A1L4FRK0_9BACT</name>
<keyword evidence="4 10" id="KW-0812">Transmembrane</keyword>
<feature type="transmembrane region" description="Helical" evidence="10">
    <location>
        <begin position="54"/>
        <end position="73"/>
    </location>
</feature>
<evidence type="ECO:0000256" key="9">
    <source>
        <dbReference type="ARBA" id="ARBA00024202"/>
    </source>
</evidence>
<dbReference type="SUPFAM" id="SSF161098">
    <property type="entry name" value="MetI-like"/>
    <property type="match status" value="1"/>
</dbReference>
<keyword evidence="2 10" id="KW-0813">Transport</keyword>
<dbReference type="EMBL" id="CP017813">
    <property type="protein sequence ID" value="APJ38224.1"/>
    <property type="molecule type" value="Genomic_DNA"/>
</dbReference>
<dbReference type="GO" id="GO:0015031">
    <property type="term" value="P:protein transport"/>
    <property type="evidence" value="ECO:0007669"/>
    <property type="project" value="UniProtKB-KW"/>
</dbReference>
<feature type="transmembrane region" description="Helical" evidence="10">
    <location>
        <begin position="373"/>
        <end position="392"/>
    </location>
</feature>
<evidence type="ECO:0000259" key="11">
    <source>
        <dbReference type="PROSITE" id="PS50928"/>
    </source>
</evidence>
<evidence type="ECO:0000256" key="4">
    <source>
        <dbReference type="ARBA" id="ARBA00022692"/>
    </source>
</evidence>
<dbReference type="GO" id="GO:0055085">
    <property type="term" value="P:transmembrane transport"/>
    <property type="evidence" value="ECO:0007669"/>
    <property type="project" value="InterPro"/>
</dbReference>
<dbReference type="InterPro" id="IPR000515">
    <property type="entry name" value="MetI-like"/>
</dbReference>
<evidence type="ECO:0000256" key="5">
    <source>
        <dbReference type="ARBA" id="ARBA00022856"/>
    </source>
</evidence>
<proteinExistence type="inferred from homology"/>